<protein>
    <submittedName>
        <fullName evidence="1">Uncharacterized protein</fullName>
    </submittedName>
</protein>
<gene>
    <name evidence="1" type="ORF">ATE80_15870</name>
</gene>
<name>A0A100Y513_9ACTN</name>
<dbReference type="RefSeq" id="WP_058942873.1">
    <property type="nucleotide sequence ID" value="NZ_LNSV01000037.1"/>
</dbReference>
<dbReference type="EMBL" id="LNSV01000037">
    <property type="protein sequence ID" value="KUH37829.1"/>
    <property type="molecule type" value="Genomic_DNA"/>
</dbReference>
<reference evidence="1 2" key="1">
    <citation type="submission" date="2015-11" db="EMBL/GenBank/DDBJ databases">
        <title>Genome-wide analysis reveals the secondary metabolome in Streptomyces kanasensis ZX01.</title>
        <authorList>
            <person name="Zhang G."/>
            <person name="Han L."/>
            <person name="Feng J."/>
            <person name="Zhang X."/>
        </authorList>
    </citation>
    <scope>NUCLEOTIDE SEQUENCE [LARGE SCALE GENOMIC DNA]</scope>
    <source>
        <strain evidence="1 2">ZX01</strain>
    </source>
</reference>
<dbReference type="Proteomes" id="UP000054011">
    <property type="component" value="Unassembled WGS sequence"/>
</dbReference>
<dbReference type="OrthoDB" id="3391948at2"/>
<organism evidence="1 2">
    <name type="scientific">Streptomyces kanasensis</name>
    <dbReference type="NCBI Taxonomy" id="936756"/>
    <lineage>
        <taxon>Bacteria</taxon>
        <taxon>Bacillati</taxon>
        <taxon>Actinomycetota</taxon>
        <taxon>Actinomycetes</taxon>
        <taxon>Kitasatosporales</taxon>
        <taxon>Streptomycetaceae</taxon>
        <taxon>Streptomyces</taxon>
    </lineage>
</organism>
<proteinExistence type="predicted"/>
<keyword evidence="2" id="KW-1185">Reference proteome</keyword>
<dbReference type="AlphaFoldDB" id="A0A100Y513"/>
<sequence>MEHDTPAAPAAPAVRVKVVEDDLFGPVTVSLDLGAGVVVVHGDAVPRVELRRDAAVSAIDEHVPVGTRDGASLTLVVDGSAVPIRPGKGRLTRHSFRVDVPYAEVVYRLVPDSLAGSRLLRGGEPIGEFTSDGDGAVLVEWRDGVGVRAVEVGLGYALAAAFGTGAGPMWLLVLEALGDLITPG</sequence>
<evidence type="ECO:0000313" key="1">
    <source>
        <dbReference type="EMBL" id="KUH37829.1"/>
    </source>
</evidence>
<accession>A0A100Y513</accession>
<comment type="caution">
    <text evidence="1">The sequence shown here is derived from an EMBL/GenBank/DDBJ whole genome shotgun (WGS) entry which is preliminary data.</text>
</comment>
<evidence type="ECO:0000313" key="2">
    <source>
        <dbReference type="Proteomes" id="UP000054011"/>
    </source>
</evidence>